<feature type="compositionally biased region" description="Acidic residues" evidence="3">
    <location>
        <begin position="141"/>
        <end position="150"/>
    </location>
</feature>
<dbReference type="Gene3D" id="2.40.160.210">
    <property type="entry name" value="Acyl-CoA thioesterase, double hotdog domain"/>
    <property type="match status" value="1"/>
</dbReference>
<dbReference type="InterPro" id="IPR025652">
    <property type="entry name" value="TesB_C"/>
</dbReference>
<evidence type="ECO:0000256" key="3">
    <source>
        <dbReference type="SAM" id="MobiDB-lite"/>
    </source>
</evidence>
<dbReference type="AlphaFoldDB" id="A0A402CFZ9"/>
<comment type="caution">
    <text evidence="6">The sequence shown here is derived from an EMBL/GenBank/DDBJ whole genome shotgun (WGS) entry which is preliminary data.</text>
</comment>
<dbReference type="Proteomes" id="UP000287519">
    <property type="component" value="Unassembled WGS sequence"/>
</dbReference>
<name>A0A402CFZ9_RHOWR</name>
<feature type="domain" description="Acyl-CoA thioesterase 2 C-terminal" evidence="4">
    <location>
        <begin position="183"/>
        <end position="296"/>
    </location>
</feature>
<sequence length="301" mass="33624">MSRTHEVPTTAPNQIARPPLGQILALEELDRDLFLGHSYNDSAFRIYGGQAVGQALVASGRTVSPDRRVHSLHSHFLHPGNPKAPVIYHVDRVRDGGSFTTRNVRATQDGLTIFQLTASYQRRESGLSHQSVETTATPPEELPDFEDSLSPDELRGARPWLDVLRRNIAIEFRFPEEYPRVANARGEARPPCQRAWVRTSEVLDEDPVVQAAGFGYVSDLFLLSSALPPHGITIDEPGLQLASLDHSVWLHSEFRADEWHLYEQEGLWMGGGRGLARGHLFDRAGTLVATTMQEGLLRLRR</sequence>
<dbReference type="InterPro" id="IPR049449">
    <property type="entry name" value="TesB_ACOT8-like_N"/>
</dbReference>
<dbReference type="EMBL" id="BHYM01000060">
    <property type="protein sequence ID" value="GCE42523.1"/>
    <property type="molecule type" value="Genomic_DNA"/>
</dbReference>
<feature type="compositionally biased region" description="Polar residues" evidence="3">
    <location>
        <begin position="127"/>
        <end position="137"/>
    </location>
</feature>
<evidence type="ECO:0000256" key="1">
    <source>
        <dbReference type="ARBA" id="ARBA00006538"/>
    </source>
</evidence>
<protein>
    <submittedName>
        <fullName evidence="6">Acyl-CoA thioesterase II</fullName>
    </submittedName>
</protein>
<keyword evidence="7" id="KW-1185">Reference proteome</keyword>
<dbReference type="PANTHER" id="PTHR11066">
    <property type="entry name" value="ACYL-COA THIOESTERASE"/>
    <property type="match status" value="1"/>
</dbReference>
<dbReference type="RefSeq" id="WP_124394461.1">
    <property type="nucleotide sequence ID" value="NZ_BHYM01000060.1"/>
</dbReference>
<dbReference type="Pfam" id="PF13622">
    <property type="entry name" value="4HBT_3"/>
    <property type="match status" value="1"/>
</dbReference>
<dbReference type="CDD" id="cd03444">
    <property type="entry name" value="Thioesterase_II_repeat1"/>
    <property type="match status" value="1"/>
</dbReference>
<dbReference type="PANTHER" id="PTHR11066:SF34">
    <property type="entry name" value="ACYL-COENZYME A THIOESTERASE 8"/>
    <property type="match status" value="1"/>
</dbReference>
<feature type="domain" description="Acyl-CoA thioesterase-like N-terminal HotDog" evidence="5">
    <location>
        <begin position="42"/>
        <end position="120"/>
    </location>
</feature>
<comment type="similarity">
    <text evidence="1">Belongs to the C/M/P thioester hydrolase family.</text>
</comment>
<organism evidence="6 7">
    <name type="scientific">Rhodococcus wratislaviensis</name>
    <name type="common">Tsukamurella wratislaviensis</name>
    <dbReference type="NCBI Taxonomy" id="44752"/>
    <lineage>
        <taxon>Bacteria</taxon>
        <taxon>Bacillati</taxon>
        <taxon>Actinomycetota</taxon>
        <taxon>Actinomycetes</taxon>
        <taxon>Mycobacteriales</taxon>
        <taxon>Nocardiaceae</taxon>
        <taxon>Rhodococcus</taxon>
    </lineage>
</organism>
<dbReference type="InterPro" id="IPR029069">
    <property type="entry name" value="HotDog_dom_sf"/>
</dbReference>
<dbReference type="InterPro" id="IPR003703">
    <property type="entry name" value="Acyl_CoA_thio"/>
</dbReference>
<dbReference type="OrthoDB" id="9781019at2"/>
<evidence type="ECO:0000313" key="7">
    <source>
        <dbReference type="Proteomes" id="UP000287519"/>
    </source>
</evidence>
<dbReference type="CDD" id="cd03445">
    <property type="entry name" value="Thioesterase_II_repeat2"/>
    <property type="match status" value="1"/>
</dbReference>
<dbReference type="InterPro" id="IPR042171">
    <property type="entry name" value="Acyl-CoA_hotdog"/>
</dbReference>
<feature type="region of interest" description="Disordered" evidence="3">
    <location>
        <begin position="125"/>
        <end position="150"/>
    </location>
</feature>
<evidence type="ECO:0000259" key="5">
    <source>
        <dbReference type="Pfam" id="PF13622"/>
    </source>
</evidence>
<proteinExistence type="inferred from homology"/>
<evidence type="ECO:0000313" key="6">
    <source>
        <dbReference type="EMBL" id="GCE42523.1"/>
    </source>
</evidence>
<dbReference type="SUPFAM" id="SSF54637">
    <property type="entry name" value="Thioesterase/thiol ester dehydrase-isomerase"/>
    <property type="match status" value="2"/>
</dbReference>
<gene>
    <name evidence="6" type="ORF">Rhow_006652</name>
</gene>
<reference evidence="6 7" key="1">
    <citation type="submission" date="2018-11" db="EMBL/GenBank/DDBJ databases">
        <title>Microbial catabolism of amino acid.</title>
        <authorList>
            <person name="Hibi M."/>
            <person name="Ogawa J."/>
        </authorList>
    </citation>
    <scope>NUCLEOTIDE SEQUENCE [LARGE SCALE GENOMIC DNA]</scope>
    <source>
        <strain evidence="6 7">C31-06</strain>
    </source>
</reference>
<dbReference type="Pfam" id="PF02551">
    <property type="entry name" value="Acyl_CoA_thio"/>
    <property type="match status" value="1"/>
</dbReference>
<dbReference type="GO" id="GO:0009062">
    <property type="term" value="P:fatty acid catabolic process"/>
    <property type="evidence" value="ECO:0007669"/>
    <property type="project" value="TreeGrafter"/>
</dbReference>
<accession>A0A402CFZ9</accession>
<evidence type="ECO:0000259" key="4">
    <source>
        <dbReference type="Pfam" id="PF02551"/>
    </source>
</evidence>
<dbReference type="GO" id="GO:0006637">
    <property type="term" value="P:acyl-CoA metabolic process"/>
    <property type="evidence" value="ECO:0007669"/>
    <property type="project" value="InterPro"/>
</dbReference>
<evidence type="ECO:0000256" key="2">
    <source>
        <dbReference type="ARBA" id="ARBA00022801"/>
    </source>
</evidence>
<dbReference type="GO" id="GO:0047617">
    <property type="term" value="F:fatty acyl-CoA hydrolase activity"/>
    <property type="evidence" value="ECO:0007669"/>
    <property type="project" value="InterPro"/>
</dbReference>
<keyword evidence="2" id="KW-0378">Hydrolase</keyword>